<dbReference type="SUPFAM" id="SSF109604">
    <property type="entry name" value="HD-domain/PDEase-like"/>
    <property type="match status" value="1"/>
</dbReference>
<dbReference type="KEGG" id="vbh:CMV30_08990"/>
<keyword evidence="3" id="KW-1185">Reference proteome</keyword>
<dbReference type="RefSeq" id="WP_096055709.1">
    <property type="nucleotide sequence ID" value="NZ_CP023344.1"/>
</dbReference>
<dbReference type="PANTHER" id="PTHR33525:SF6">
    <property type="entry name" value="HDOD DOMAIN-CONTAINING PROTEIN"/>
    <property type="match status" value="1"/>
</dbReference>
<dbReference type="AlphaFoldDB" id="A0A290Q730"/>
<reference evidence="2 3" key="1">
    <citation type="submission" date="2017-09" db="EMBL/GenBank/DDBJ databases">
        <title>Complete genome sequence of Verrucomicrobial strain HZ-65, isolated from freshwater.</title>
        <authorList>
            <person name="Choi A."/>
        </authorList>
    </citation>
    <scope>NUCLEOTIDE SEQUENCE [LARGE SCALE GENOMIC DNA]</scope>
    <source>
        <strain evidence="2 3">HZ-65</strain>
    </source>
</reference>
<accession>A0A290Q730</accession>
<dbReference type="Pfam" id="PF08668">
    <property type="entry name" value="HDOD"/>
    <property type="match status" value="1"/>
</dbReference>
<dbReference type="PROSITE" id="PS51833">
    <property type="entry name" value="HDOD"/>
    <property type="match status" value="1"/>
</dbReference>
<protein>
    <recommendedName>
        <fullName evidence="1">HDOD domain-containing protein</fullName>
    </recommendedName>
</protein>
<dbReference type="PANTHER" id="PTHR33525">
    <property type="match status" value="1"/>
</dbReference>
<evidence type="ECO:0000313" key="2">
    <source>
        <dbReference type="EMBL" id="ATC64077.1"/>
    </source>
</evidence>
<evidence type="ECO:0000259" key="1">
    <source>
        <dbReference type="PROSITE" id="PS51833"/>
    </source>
</evidence>
<organism evidence="2 3">
    <name type="scientific">Nibricoccus aquaticus</name>
    <dbReference type="NCBI Taxonomy" id="2576891"/>
    <lineage>
        <taxon>Bacteria</taxon>
        <taxon>Pseudomonadati</taxon>
        <taxon>Verrucomicrobiota</taxon>
        <taxon>Opitutia</taxon>
        <taxon>Opitutales</taxon>
        <taxon>Opitutaceae</taxon>
        <taxon>Nibricoccus</taxon>
    </lineage>
</organism>
<evidence type="ECO:0000313" key="3">
    <source>
        <dbReference type="Proteomes" id="UP000217265"/>
    </source>
</evidence>
<gene>
    <name evidence="2" type="ORF">CMV30_08990</name>
</gene>
<dbReference type="Gene3D" id="1.10.3210.10">
    <property type="entry name" value="Hypothetical protein af1432"/>
    <property type="match status" value="1"/>
</dbReference>
<sequence length="283" mass="31355">MTPPTSDTLLRDHILRLAQKLPASPQIFTRLSLLLDDVNADLDKIVNLISIDTGLTSRVLRLSNSVFFRGSSSVQSLDEAINRVGFREVHKMVGMAMTEQLFKDGLPAYRMSARQVWENSIATALAMESIARESSQDEQTAYTVGILRQIGKLVIGKIIEKEQPGAICPDDLDILSWERARLNITSHEAAAYILESWKLPRPVVQGMRFQHEPEAHASDGPIGAQFHLAGWVGGMLGVSTKSEATLWELTADRLDLAGVSEEFMQRCADDTRTELEALKLQVA</sequence>
<dbReference type="InterPro" id="IPR052340">
    <property type="entry name" value="RNase_Y/CdgJ"/>
</dbReference>
<feature type="domain" description="HDOD" evidence="1">
    <location>
        <begin position="21"/>
        <end position="213"/>
    </location>
</feature>
<dbReference type="EMBL" id="CP023344">
    <property type="protein sequence ID" value="ATC64077.1"/>
    <property type="molecule type" value="Genomic_DNA"/>
</dbReference>
<dbReference type="OrthoDB" id="194781at2"/>
<dbReference type="InterPro" id="IPR013976">
    <property type="entry name" value="HDOD"/>
</dbReference>
<name>A0A290Q730_9BACT</name>
<proteinExistence type="predicted"/>
<dbReference type="Proteomes" id="UP000217265">
    <property type="component" value="Chromosome"/>
</dbReference>